<feature type="transmembrane region" description="Helical" evidence="7">
    <location>
        <begin position="12"/>
        <end position="33"/>
    </location>
</feature>
<evidence type="ECO:0000313" key="9">
    <source>
        <dbReference type="EMBL" id="KKK18641.1"/>
    </source>
</evidence>
<evidence type="ECO:0000256" key="7">
    <source>
        <dbReference type="RuleBase" id="RU367100"/>
    </source>
</evidence>
<evidence type="ECO:0000256" key="4">
    <source>
        <dbReference type="ARBA" id="ARBA00022692"/>
    </source>
</evidence>
<gene>
    <name evidence="7" type="primary">DLT1</name>
    <name evidence="9" type="ORF">AOCH_006864</name>
</gene>
<evidence type="ECO:0000313" key="10">
    <source>
        <dbReference type="Proteomes" id="UP000034947"/>
    </source>
</evidence>
<keyword evidence="4 7" id="KW-0812">Transmembrane</keyword>
<dbReference type="VEuPathDB" id="FungiDB:P175DRAFT_0511708"/>
<feature type="compositionally biased region" description="Polar residues" evidence="8">
    <location>
        <begin position="428"/>
        <end position="446"/>
    </location>
</feature>
<feature type="region of interest" description="Disordered" evidence="8">
    <location>
        <begin position="225"/>
        <end position="250"/>
    </location>
</feature>
<dbReference type="OrthoDB" id="10253744at2759"/>
<feature type="compositionally biased region" description="Low complexity" evidence="8">
    <location>
        <begin position="382"/>
        <end position="405"/>
    </location>
</feature>
<evidence type="ECO:0000256" key="5">
    <source>
        <dbReference type="ARBA" id="ARBA00022989"/>
    </source>
</evidence>
<feature type="compositionally biased region" description="Acidic residues" evidence="8">
    <location>
        <begin position="237"/>
        <end position="250"/>
    </location>
</feature>
<dbReference type="AlphaFoldDB" id="A0A0F8V6R3"/>
<dbReference type="GO" id="GO:0016020">
    <property type="term" value="C:membrane"/>
    <property type="evidence" value="ECO:0007669"/>
    <property type="project" value="UniProtKB-SubCell"/>
</dbReference>
<feature type="transmembrane region" description="Helical" evidence="7">
    <location>
        <begin position="45"/>
        <end position="67"/>
    </location>
</feature>
<comment type="subcellular location">
    <subcellularLocation>
        <location evidence="7">Membrane</location>
        <topology evidence="7">Multi-pass membrane protein</topology>
    </subcellularLocation>
</comment>
<keyword evidence="5 7" id="KW-1133">Transmembrane helix</keyword>
<proteinExistence type="inferred from homology"/>
<reference evidence="9 10" key="1">
    <citation type="submission" date="2015-02" db="EMBL/GenBank/DDBJ databases">
        <title>Draft Genome Sequences of Two Closely-Related Aflatoxigenic Aspergillus Species Obtained from the Cote d'Ivoire.</title>
        <authorList>
            <person name="Moore G.G."/>
            <person name="Beltz S.B."/>
            <person name="Mack B.M."/>
        </authorList>
    </citation>
    <scope>NUCLEOTIDE SEQUENCE [LARGE SCALE GENOMIC DNA]</scope>
    <source>
        <strain evidence="9 10">SRRC1432</strain>
    </source>
</reference>
<keyword evidence="10" id="KW-1185">Reference proteome</keyword>
<feature type="compositionally biased region" description="Gly residues" evidence="8">
    <location>
        <begin position="453"/>
        <end position="462"/>
    </location>
</feature>
<evidence type="ECO:0000256" key="3">
    <source>
        <dbReference type="ARBA" id="ARBA00021353"/>
    </source>
</evidence>
<feature type="region of interest" description="Disordered" evidence="8">
    <location>
        <begin position="341"/>
        <end position="462"/>
    </location>
</feature>
<evidence type="ECO:0000256" key="1">
    <source>
        <dbReference type="ARBA" id="ARBA00002489"/>
    </source>
</evidence>
<accession>A0A0F8V6R3</accession>
<dbReference type="Proteomes" id="UP000034947">
    <property type="component" value="Unassembled WGS sequence"/>
</dbReference>
<dbReference type="PROSITE" id="PS51257">
    <property type="entry name" value="PROKAR_LIPOPROTEIN"/>
    <property type="match status" value="1"/>
</dbReference>
<keyword evidence="6 7" id="KW-0472">Membrane</keyword>
<comment type="function">
    <text evidence="1 7">Required for growth under high-pressure and low-temperature conditions.</text>
</comment>
<dbReference type="PANTHER" id="PTHR40021:SF1">
    <property type="entry name" value="DEFECT AT LOW TEMPERATURE PROTEIN 1"/>
    <property type="match status" value="1"/>
</dbReference>
<evidence type="ECO:0000256" key="8">
    <source>
        <dbReference type="SAM" id="MobiDB-lite"/>
    </source>
</evidence>
<sequence>MPPSLTRLLNLFHYSVFIVLSVALACLIVLTPADAIYQCYITQRLTNIFIITGAYVVTFLLAVLIYATRIYTNRSVLAGIPKAWIPIEKDDVGKSVRRLVKEGLGRSALIAFQARPRDVSSLAAPAAAASPGTRYTEDEEGYTPGMKGEWHGQAGDERDNAIPGIDPGNPPWGHVEHPGWSSPCCVDLPNLPYRTVIHELPNLIEAKAVSLAPRRPVLPGQFARRRQQGDYRPYADEREEEEEEEEEETIPDTRVVEILRRPGSMTLREYMFHLSSLGVVDPPEIAGEFLALYEHARFSDRELYQAEFRQLMHVFAEMLRGMRLFEDSHLRVLGDVTGTDEYTESVIGPSDEEGETDSSGYVDTGFYAGREGEEETGRGRESGPSQSPVDAHSSSSSVIVKGSTPASGAGLSGALRPGNWAREPPRTPSLQSLRPVRSNGSRSSAGSVIRVSGGEGGRNYRT</sequence>
<comment type="similarity">
    <text evidence="2 7">Belongs to the DLT1 family.</text>
</comment>
<evidence type="ECO:0000256" key="6">
    <source>
        <dbReference type="ARBA" id="ARBA00023136"/>
    </source>
</evidence>
<organism evidence="9 10">
    <name type="scientific">Aspergillus ochraceoroseus</name>
    <dbReference type="NCBI Taxonomy" id="138278"/>
    <lineage>
        <taxon>Eukaryota</taxon>
        <taxon>Fungi</taxon>
        <taxon>Dikarya</taxon>
        <taxon>Ascomycota</taxon>
        <taxon>Pezizomycotina</taxon>
        <taxon>Eurotiomycetes</taxon>
        <taxon>Eurotiomycetidae</taxon>
        <taxon>Eurotiales</taxon>
        <taxon>Aspergillaceae</taxon>
        <taxon>Aspergillus</taxon>
        <taxon>Aspergillus subgen. Nidulantes</taxon>
    </lineage>
</organism>
<evidence type="ECO:0000256" key="2">
    <source>
        <dbReference type="ARBA" id="ARBA00005550"/>
    </source>
</evidence>
<dbReference type="PANTHER" id="PTHR40021">
    <property type="entry name" value="DEFECT AT LOW TEMPERATURE PROTEIN 1"/>
    <property type="match status" value="1"/>
</dbReference>
<dbReference type="EMBL" id="JYKN01001864">
    <property type="protein sequence ID" value="KKK18641.1"/>
    <property type="molecule type" value="Genomic_DNA"/>
</dbReference>
<protein>
    <recommendedName>
        <fullName evidence="3 7">Defect at low temperature protein 1</fullName>
    </recommendedName>
</protein>
<feature type="compositionally biased region" description="Basic and acidic residues" evidence="8">
    <location>
        <begin position="227"/>
        <end position="236"/>
    </location>
</feature>
<dbReference type="InterPro" id="IPR038869">
    <property type="entry name" value="DLT1"/>
</dbReference>
<name>A0A0F8V6R3_9EURO</name>
<comment type="caution">
    <text evidence="9">The sequence shown here is derived from an EMBL/GenBank/DDBJ whole genome shotgun (WGS) entry which is preliminary data.</text>
</comment>